<keyword evidence="3" id="KW-0378">Hydrolase</keyword>
<proteinExistence type="predicted"/>
<reference evidence="3 4" key="1">
    <citation type="submission" date="2023-06" db="EMBL/GenBank/DDBJ databases">
        <title>Aquibacillus rhizosphaerae LR5S19.</title>
        <authorList>
            <person name="Sun J.-Q."/>
        </authorList>
    </citation>
    <scope>NUCLEOTIDE SEQUENCE [LARGE SCALE GENOMIC DNA]</scope>
    <source>
        <strain evidence="3 4">LR5S19</strain>
    </source>
</reference>
<sequence length="199" mass="22778">MDVLTIGVVVVAIVGVIHLWLVKQRNDYQEIQIAHQINKNDQTKRTLVNGIFFRFNFPKDETDEFKYSDMFIKQTPHEFEAFVAEVLENKYGGDAFVTVGSGDFGIDIEHRREVGLYLAQVKCEKNNLPFDPIAKIHSNMVKRNAVGGYVITTRDFTSAARSYAKDLDIHLIDGESLVEMWLEGLEEKDRELLVRPINS</sequence>
<evidence type="ECO:0000313" key="4">
    <source>
        <dbReference type="Proteomes" id="UP001235343"/>
    </source>
</evidence>
<dbReference type="Proteomes" id="UP001235343">
    <property type="component" value="Unassembled WGS sequence"/>
</dbReference>
<keyword evidence="1" id="KW-0472">Membrane</keyword>
<dbReference type="RefSeq" id="WP_285930598.1">
    <property type="nucleotide sequence ID" value="NZ_JASTZU010000018.1"/>
</dbReference>
<dbReference type="InterPro" id="IPR007560">
    <property type="entry name" value="Restrct_endonuc_IV_Mrr"/>
</dbReference>
<dbReference type="Pfam" id="PF04471">
    <property type="entry name" value="Mrr_cat"/>
    <property type="match status" value="1"/>
</dbReference>
<dbReference type="GO" id="GO:0004519">
    <property type="term" value="F:endonuclease activity"/>
    <property type="evidence" value="ECO:0007669"/>
    <property type="project" value="UniProtKB-KW"/>
</dbReference>
<organism evidence="3 4">
    <name type="scientific">Aquibacillus rhizosphaerae</name>
    <dbReference type="NCBI Taxonomy" id="3051431"/>
    <lineage>
        <taxon>Bacteria</taxon>
        <taxon>Bacillati</taxon>
        <taxon>Bacillota</taxon>
        <taxon>Bacilli</taxon>
        <taxon>Bacillales</taxon>
        <taxon>Bacillaceae</taxon>
        <taxon>Aquibacillus</taxon>
    </lineage>
</organism>
<dbReference type="InterPro" id="IPR011856">
    <property type="entry name" value="tRNA_endonuc-like_dom_sf"/>
</dbReference>
<keyword evidence="3" id="KW-0540">Nuclease</keyword>
<protein>
    <submittedName>
        <fullName evidence="3">Restriction endonuclease</fullName>
    </submittedName>
</protein>
<evidence type="ECO:0000256" key="1">
    <source>
        <dbReference type="SAM" id="Phobius"/>
    </source>
</evidence>
<feature type="transmembrane region" description="Helical" evidence="1">
    <location>
        <begin position="6"/>
        <end position="22"/>
    </location>
</feature>
<keyword evidence="3" id="KW-0255">Endonuclease</keyword>
<accession>A0ABT7L4Y9</accession>
<keyword evidence="1" id="KW-1133">Transmembrane helix</keyword>
<dbReference type="Gene3D" id="3.40.1350.10">
    <property type="match status" value="1"/>
</dbReference>
<dbReference type="InterPro" id="IPR011335">
    <property type="entry name" value="Restrct_endonuc-II-like"/>
</dbReference>
<dbReference type="InterPro" id="IPR052906">
    <property type="entry name" value="Type_IV_Methyl-Rstrct_Enzyme"/>
</dbReference>
<dbReference type="EMBL" id="JASTZU010000018">
    <property type="protein sequence ID" value="MDL4839665.1"/>
    <property type="molecule type" value="Genomic_DNA"/>
</dbReference>
<gene>
    <name evidence="3" type="ORF">QQS35_04230</name>
</gene>
<evidence type="ECO:0000259" key="2">
    <source>
        <dbReference type="Pfam" id="PF04471"/>
    </source>
</evidence>
<name>A0ABT7L4Y9_9BACI</name>
<feature type="domain" description="Restriction endonuclease type IV Mrr" evidence="2">
    <location>
        <begin position="74"/>
        <end position="180"/>
    </location>
</feature>
<evidence type="ECO:0000313" key="3">
    <source>
        <dbReference type="EMBL" id="MDL4839665.1"/>
    </source>
</evidence>
<comment type="caution">
    <text evidence="3">The sequence shown here is derived from an EMBL/GenBank/DDBJ whole genome shotgun (WGS) entry which is preliminary data.</text>
</comment>
<dbReference type="SUPFAM" id="SSF52980">
    <property type="entry name" value="Restriction endonuclease-like"/>
    <property type="match status" value="1"/>
</dbReference>
<dbReference type="PANTHER" id="PTHR30015:SF7">
    <property type="entry name" value="TYPE IV METHYL-DIRECTED RESTRICTION ENZYME ECOKMRR"/>
    <property type="match status" value="1"/>
</dbReference>
<keyword evidence="4" id="KW-1185">Reference proteome</keyword>
<dbReference type="PANTHER" id="PTHR30015">
    <property type="entry name" value="MRR RESTRICTION SYSTEM PROTEIN"/>
    <property type="match status" value="1"/>
</dbReference>
<keyword evidence="1" id="KW-0812">Transmembrane</keyword>